<feature type="non-terminal residue" evidence="3">
    <location>
        <position position="102"/>
    </location>
</feature>
<evidence type="ECO:0000313" key="3">
    <source>
        <dbReference type="EMBL" id="CEK86484.1"/>
    </source>
</evidence>
<proteinExistence type="predicted"/>
<feature type="compositionally biased region" description="Polar residues" evidence="1">
    <location>
        <begin position="43"/>
        <end position="54"/>
    </location>
</feature>
<evidence type="ECO:0000256" key="1">
    <source>
        <dbReference type="SAM" id="MobiDB-lite"/>
    </source>
</evidence>
<reference evidence="3" key="1">
    <citation type="submission" date="2014-12" db="EMBL/GenBank/DDBJ databases">
        <title>Insight into the proteome of Arion vulgaris.</title>
        <authorList>
            <person name="Aradska J."/>
            <person name="Bulat T."/>
            <person name="Smidak R."/>
            <person name="Sarate P."/>
            <person name="Gangsoo J."/>
            <person name="Sialana F."/>
            <person name="Bilban M."/>
            <person name="Lubec G."/>
        </authorList>
    </citation>
    <scope>NUCLEOTIDE SEQUENCE</scope>
    <source>
        <tissue evidence="3">Skin</tissue>
    </source>
</reference>
<organism evidence="3">
    <name type="scientific">Arion vulgaris</name>
    <dbReference type="NCBI Taxonomy" id="1028688"/>
    <lineage>
        <taxon>Eukaryota</taxon>
        <taxon>Metazoa</taxon>
        <taxon>Spiralia</taxon>
        <taxon>Lophotrochozoa</taxon>
        <taxon>Mollusca</taxon>
        <taxon>Gastropoda</taxon>
        <taxon>Heterobranchia</taxon>
        <taxon>Euthyneura</taxon>
        <taxon>Panpulmonata</taxon>
        <taxon>Eupulmonata</taxon>
        <taxon>Stylommatophora</taxon>
        <taxon>Helicina</taxon>
        <taxon>Arionoidea</taxon>
        <taxon>Arionidae</taxon>
        <taxon>Arion</taxon>
    </lineage>
</organism>
<name>A0A0B7AZI6_9EUPU</name>
<dbReference type="EMBL" id="HACG01039619">
    <property type="protein sequence ID" value="CEK86484.1"/>
    <property type="molecule type" value="Transcribed_RNA"/>
</dbReference>
<keyword evidence="2" id="KW-0732">Signal</keyword>
<accession>A0A0B7AZI6</accession>
<gene>
    <name evidence="3" type="primary">ORF154019</name>
</gene>
<evidence type="ECO:0008006" key="4">
    <source>
        <dbReference type="Google" id="ProtNLM"/>
    </source>
</evidence>
<feature type="region of interest" description="Disordered" evidence="1">
    <location>
        <begin position="43"/>
        <end position="102"/>
    </location>
</feature>
<feature type="chain" id="PRO_5002111671" description="Secreted protein" evidence="2">
    <location>
        <begin position="22"/>
        <end position="102"/>
    </location>
</feature>
<evidence type="ECO:0000256" key="2">
    <source>
        <dbReference type="SAM" id="SignalP"/>
    </source>
</evidence>
<dbReference type="AlphaFoldDB" id="A0A0B7AZI6"/>
<feature type="signal peptide" evidence="2">
    <location>
        <begin position="1"/>
        <end position="21"/>
    </location>
</feature>
<sequence length="102" mass="11470">MRAFIFMCVCSLLILAEFTLAIRYRRQQDQNVGSQLMSDNKTFLSESKNQQDTLGGTDGVNEDNTNLWDHNADQDEINFGDDTSVPIVPLSHPLPDIHGTEN</sequence>
<protein>
    <recommendedName>
        <fullName evidence="4">Secreted protein</fullName>
    </recommendedName>
</protein>